<feature type="compositionally biased region" description="Polar residues" evidence="4">
    <location>
        <begin position="1"/>
        <end position="13"/>
    </location>
</feature>
<dbReference type="GO" id="GO:0008270">
    <property type="term" value="F:zinc ion binding"/>
    <property type="evidence" value="ECO:0007669"/>
    <property type="project" value="UniProtKB-KW"/>
</dbReference>
<evidence type="ECO:0000256" key="2">
    <source>
        <dbReference type="ARBA" id="ARBA00022771"/>
    </source>
</evidence>
<keyword evidence="3" id="KW-0862">Zinc</keyword>
<organism evidence="6 7">
    <name type="scientific">Pandoravirus salinus</name>
    <dbReference type="NCBI Taxonomy" id="1349410"/>
    <lineage>
        <taxon>Viruses</taxon>
        <taxon>Pandoravirus</taxon>
    </lineage>
</organism>
<feature type="region of interest" description="Disordered" evidence="4">
    <location>
        <begin position="466"/>
        <end position="486"/>
    </location>
</feature>
<keyword evidence="1" id="KW-0479">Metal-binding</keyword>
<dbReference type="EMBL" id="KC977571">
    <property type="protein sequence ID" value="AGO85455.1"/>
    <property type="molecule type" value="Genomic_DNA"/>
</dbReference>
<evidence type="ECO:0000259" key="5">
    <source>
        <dbReference type="Pfam" id="PF02892"/>
    </source>
</evidence>
<name>S4W542_9VIRU</name>
<evidence type="ECO:0000256" key="1">
    <source>
        <dbReference type="ARBA" id="ARBA00022723"/>
    </source>
</evidence>
<dbReference type="Proteomes" id="UP000204584">
    <property type="component" value="Segment"/>
</dbReference>
<dbReference type="GeneID" id="16607242"/>
<keyword evidence="7" id="KW-1185">Reference proteome</keyword>
<dbReference type="Pfam" id="PF02892">
    <property type="entry name" value="zf-BED"/>
    <property type="match status" value="1"/>
</dbReference>
<dbReference type="InterPro" id="IPR003656">
    <property type="entry name" value="Znf_BED"/>
</dbReference>
<dbReference type="KEGG" id="vg:16607242"/>
<protein>
    <submittedName>
        <fullName evidence="6">Zinc-finger domain containing protein</fullName>
    </submittedName>
</protein>
<dbReference type="GO" id="GO:0003677">
    <property type="term" value="F:DNA binding"/>
    <property type="evidence" value="ECO:0007669"/>
    <property type="project" value="InterPro"/>
</dbReference>
<dbReference type="InterPro" id="IPR012337">
    <property type="entry name" value="RNaseH-like_sf"/>
</dbReference>
<gene>
    <name evidence="6" type="ORF">psal_cds_1177</name>
</gene>
<proteinExistence type="predicted"/>
<reference evidence="6 7" key="1">
    <citation type="journal article" date="2013" name="Science">
        <title>Pandoraviruses: amoeba viruses with genomes up to 2.5 Mb reaching that of parasitic eukaryotes.</title>
        <authorList>
            <person name="Philippe N."/>
            <person name="Legendre M."/>
            <person name="Doutre G."/>
            <person name="Coute Y."/>
            <person name="Poirot O."/>
            <person name="Lescot M."/>
            <person name="Arslan D."/>
            <person name="Seltzer V."/>
            <person name="Bertaux L."/>
            <person name="Bruley C."/>
            <person name="Garin J."/>
            <person name="Claverie J.M."/>
            <person name="Abergel C."/>
        </authorList>
    </citation>
    <scope>NUCLEOTIDE SEQUENCE [LARGE SCALE GENOMIC DNA]</scope>
</reference>
<evidence type="ECO:0000256" key="3">
    <source>
        <dbReference type="ARBA" id="ARBA00022833"/>
    </source>
</evidence>
<dbReference type="RefSeq" id="YP_008438533.1">
    <property type="nucleotide sequence ID" value="NC_022098.1"/>
</dbReference>
<dbReference type="SUPFAM" id="SSF53098">
    <property type="entry name" value="Ribonuclease H-like"/>
    <property type="match status" value="1"/>
</dbReference>
<accession>S4W542</accession>
<sequence length="585" mass="62728">MNRAPTTDTFSQSSRKRHREPAPSPPSSSPDTDGNKDDDDSNDAVRPLSAKRIRSVRANSVLGVHVADTPTGRRCLYCSDTFSRKTSVGNLRNHLVKKHGIGIVDGPGRSSPTPATNRAAGSAPRAVATKPVPSESVGPLRAPKTETLLAVETLIKPPPSRDVVDAIDLPTLLVDLCTRGRTQRLVIAVHGLARQKGESATFVIADVDALAEIDDTLGETLETIARRWGLFGRLVAVCSNVPSTVSARVETALGVPVLPCAISLLATGAASAGLYDAQVRRIVSRVVSAVMWDTTFVGCHYESRTRFARNALEHASRSTDALSVPDRDRTAARLFAGALSPLDAAHDLIMHPLMQSVGPVVAVAVRTAAVHYGGARRRRRRRQDSMSDETDALVVEMRMRIGEALAQSTDRILDTDAGLLAVFLDPRTKDFGFIVDAARRRALLVRATGLLRSTLRSTVALDAVAHRRGDDKGDEPRGADKSSNDRATTNNLFFASAVSSLFGDVVGRPAQGAQDTGADEIHAYGAMRPAPLFFPDATPTDPAAWWRERKLIFPNLWRLARAYACVSAVCVAPTGTAYMGDTSAS</sequence>
<feature type="region of interest" description="Disordered" evidence="4">
    <location>
        <begin position="1"/>
        <end position="51"/>
    </location>
</feature>
<keyword evidence="2 6" id="KW-0863">Zinc-finger</keyword>
<evidence type="ECO:0000313" key="7">
    <source>
        <dbReference type="Proteomes" id="UP000204584"/>
    </source>
</evidence>
<feature type="region of interest" description="Disordered" evidence="4">
    <location>
        <begin position="102"/>
        <end position="140"/>
    </location>
</feature>
<evidence type="ECO:0000313" key="6">
    <source>
        <dbReference type="EMBL" id="AGO85455.1"/>
    </source>
</evidence>
<feature type="compositionally biased region" description="Basic and acidic residues" evidence="4">
    <location>
        <begin position="466"/>
        <end position="484"/>
    </location>
</feature>
<feature type="domain" description="BED-type" evidence="5">
    <location>
        <begin position="74"/>
        <end position="99"/>
    </location>
</feature>
<evidence type="ECO:0000256" key="4">
    <source>
        <dbReference type="SAM" id="MobiDB-lite"/>
    </source>
</evidence>